<dbReference type="EMBL" id="MU003769">
    <property type="protein sequence ID" value="KAF2724954.1"/>
    <property type="molecule type" value="Genomic_DNA"/>
</dbReference>
<evidence type="ECO:0000256" key="12">
    <source>
        <dbReference type="SAM" id="MobiDB-lite"/>
    </source>
</evidence>
<proteinExistence type="inferred from homology"/>
<dbReference type="OrthoDB" id="3176171at2759"/>
<dbReference type="GO" id="GO:0005874">
    <property type="term" value="C:microtubule"/>
    <property type="evidence" value="ECO:0007669"/>
    <property type="project" value="UniProtKB-KW"/>
</dbReference>
<feature type="coiled-coil region" evidence="11">
    <location>
        <begin position="799"/>
        <end position="872"/>
    </location>
</feature>
<dbReference type="InterPro" id="IPR000253">
    <property type="entry name" value="FHA_dom"/>
</dbReference>
<dbReference type="PROSITE" id="PS50067">
    <property type="entry name" value="KINESIN_MOTOR_2"/>
    <property type="match status" value="1"/>
</dbReference>
<evidence type="ECO:0000256" key="9">
    <source>
        <dbReference type="ARBA" id="ARBA00023212"/>
    </source>
</evidence>
<keyword evidence="9" id="KW-0206">Cytoskeleton</keyword>
<evidence type="ECO:0000256" key="4">
    <source>
        <dbReference type="ARBA" id="ARBA00022701"/>
    </source>
</evidence>
<keyword evidence="16" id="KW-1185">Reference proteome</keyword>
<dbReference type="Gene3D" id="6.10.250.2520">
    <property type="match status" value="1"/>
</dbReference>
<dbReference type="GO" id="GO:0005524">
    <property type="term" value="F:ATP binding"/>
    <property type="evidence" value="ECO:0007669"/>
    <property type="project" value="UniProtKB-UniRule"/>
</dbReference>
<evidence type="ECO:0000313" key="15">
    <source>
        <dbReference type="EMBL" id="KAF2724954.1"/>
    </source>
</evidence>
<dbReference type="GO" id="GO:0008574">
    <property type="term" value="F:plus-end-directed microtubule motor activity"/>
    <property type="evidence" value="ECO:0007669"/>
    <property type="project" value="UniProtKB-ARBA"/>
</dbReference>
<dbReference type="InterPro" id="IPR019821">
    <property type="entry name" value="Kinesin_motor_CS"/>
</dbReference>
<dbReference type="Pfam" id="PF00225">
    <property type="entry name" value="Kinesin"/>
    <property type="match status" value="1"/>
</dbReference>
<dbReference type="SUPFAM" id="SSF52540">
    <property type="entry name" value="P-loop containing nucleoside triphosphate hydrolases"/>
    <property type="match status" value="1"/>
</dbReference>
<keyword evidence="2" id="KW-0813">Transport</keyword>
<dbReference type="Proteomes" id="UP000799441">
    <property type="component" value="Unassembled WGS sequence"/>
</dbReference>
<dbReference type="CDD" id="cd01365">
    <property type="entry name" value="KISc_KIF1A_KIF1B"/>
    <property type="match status" value="1"/>
</dbReference>
<dbReference type="SMART" id="SM00233">
    <property type="entry name" value="PH"/>
    <property type="match status" value="1"/>
</dbReference>
<reference evidence="15" key="1">
    <citation type="journal article" date="2020" name="Stud. Mycol.">
        <title>101 Dothideomycetes genomes: a test case for predicting lifestyles and emergence of pathogens.</title>
        <authorList>
            <person name="Haridas S."/>
            <person name="Albert R."/>
            <person name="Binder M."/>
            <person name="Bloem J."/>
            <person name="Labutti K."/>
            <person name="Salamov A."/>
            <person name="Andreopoulos B."/>
            <person name="Baker S."/>
            <person name="Barry K."/>
            <person name="Bills G."/>
            <person name="Bluhm B."/>
            <person name="Cannon C."/>
            <person name="Castanera R."/>
            <person name="Culley D."/>
            <person name="Daum C."/>
            <person name="Ezra D."/>
            <person name="Gonzalez J."/>
            <person name="Henrissat B."/>
            <person name="Kuo A."/>
            <person name="Liang C."/>
            <person name="Lipzen A."/>
            <person name="Lutzoni F."/>
            <person name="Magnuson J."/>
            <person name="Mondo S."/>
            <person name="Nolan M."/>
            <person name="Ohm R."/>
            <person name="Pangilinan J."/>
            <person name="Park H.-J."/>
            <person name="Ramirez L."/>
            <person name="Alfaro M."/>
            <person name="Sun H."/>
            <person name="Tritt A."/>
            <person name="Yoshinaga Y."/>
            <person name="Zwiers L.-H."/>
            <person name="Turgeon B."/>
            <person name="Goodwin S."/>
            <person name="Spatafora J."/>
            <person name="Crous P."/>
            <person name="Grigoriev I."/>
        </authorList>
    </citation>
    <scope>NUCLEOTIDE SEQUENCE</scope>
    <source>
        <strain evidence="15">CBS 116435</strain>
    </source>
</reference>
<dbReference type="Gene3D" id="3.40.850.10">
    <property type="entry name" value="Kinesin motor domain"/>
    <property type="match status" value="1"/>
</dbReference>
<dbReference type="InterPro" id="IPR032405">
    <property type="entry name" value="Kinesin_assoc"/>
</dbReference>
<dbReference type="CDD" id="cd01233">
    <property type="entry name" value="PH_KIFIA_KIFIB"/>
    <property type="match status" value="1"/>
</dbReference>
<evidence type="ECO:0000256" key="10">
    <source>
        <dbReference type="PROSITE-ProRule" id="PRU00283"/>
    </source>
</evidence>
<dbReference type="GO" id="GO:0005546">
    <property type="term" value="F:phosphatidylinositol-4,5-bisphosphate binding"/>
    <property type="evidence" value="ECO:0007669"/>
    <property type="project" value="UniProtKB-ARBA"/>
</dbReference>
<dbReference type="Pfam" id="PF00498">
    <property type="entry name" value="FHA"/>
    <property type="match status" value="1"/>
</dbReference>
<evidence type="ECO:0000256" key="2">
    <source>
        <dbReference type="ARBA" id="ARBA00022448"/>
    </source>
</evidence>
<dbReference type="PANTHER" id="PTHR47117">
    <property type="entry name" value="STAR-RELATED LIPID TRANSFER PROTEIN 9"/>
    <property type="match status" value="1"/>
</dbReference>
<dbReference type="InterPro" id="IPR001849">
    <property type="entry name" value="PH_domain"/>
</dbReference>
<keyword evidence="4" id="KW-0493">Microtubule</keyword>
<dbReference type="CDD" id="cd22705">
    <property type="entry name" value="FHA_KIF1"/>
    <property type="match status" value="1"/>
</dbReference>
<evidence type="ECO:0000256" key="6">
    <source>
        <dbReference type="ARBA" id="ARBA00022840"/>
    </source>
</evidence>
<feature type="binding site" evidence="10">
    <location>
        <begin position="111"/>
        <end position="118"/>
    </location>
    <ligand>
        <name>ATP</name>
        <dbReference type="ChEBI" id="CHEBI:30616"/>
    </ligand>
</feature>
<organism evidence="15 16">
    <name type="scientific">Polychaeton citri CBS 116435</name>
    <dbReference type="NCBI Taxonomy" id="1314669"/>
    <lineage>
        <taxon>Eukaryota</taxon>
        <taxon>Fungi</taxon>
        <taxon>Dikarya</taxon>
        <taxon>Ascomycota</taxon>
        <taxon>Pezizomycotina</taxon>
        <taxon>Dothideomycetes</taxon>
        <taxon>Dothideomycetidae</taxon>
        <taxon>Capnodiales</taxon>
        <taxon>Capnodiaceae</taxon>
        <taxon>Polychaeton</taxon>
    </lineage>
</organism>
<evidence type="ECO:0000256" key="3">
    <source>
        <dbReference type="ARBA" id="ARBA00022490"/>
    </source>
</evidence>
<evidence type="ECO:0000259" key="14">
    <source>
        <dbReference type="PROSITE" id="PS50067"/>
    </source>
</evidence>
<dbReference type="InterPro" id="IPR027417">
    <property type="entry name" value="P-loop_NTPase"/>
</dbReference>
<evidence type="ECO:0000256" key="8">
    <source>
        <dbReference type="ARBA" id="ARBA00023175"/>
    </source>
</evidence>
<dbReference type="PROSITE" id="PS50003">
    <property type="entry name" value="PH_DOMAIN"/>
    <property type="match status" value="1"/>
</dbReference>
<evidence type="ECO:0000259" key="13">
    <source>
        <dbReference type="PROSITE" id="PS50003"/>
    </source>
</evidence>
<dbReference type="PRINTS" id="PR00380">
    <property type="entry name" value="KINESINHEAVY"/>
</dbReference>
<dbReference type="Gene3D" id="2.60.200.20">
    <property type="match status" value="1"/>
</dbReference>
<evidence type="ECO:0000256" key="7">
    <source>
        <dbReference type="ARBA" id="ARBA00023054"/>
    </source>
</evidence>
<dbReference type="GO" id="GO:0008017">
    <property type="term" value="F:microtubule binding"/>
    <property type="evidence" value="ECO:0007669"/>
    <property type="project" value="InterPro"/>
</dbReference>
<dbReference type="SUPFAM" id="SSF49879">
    <property type="entry name" value="SMAD/FHA domain"/>
    <property type="match status" value="1"/>
</dbReference>
<gene>
    <name evidence="15" type="ORF">K431DRAFT_261312</name>
</gene>
<dbReference type="Gene3D" id="2.30.29.30">
    <property type="entry name" value="Pleckstrin-homology domain (PH domain)/Phosphotyrosine-binding domain (PTB)"/>
    <property type="match status" value="1"/>
</dbReference>
<dbReference type="Pfam" id="PF12473">
    <property type="entry name" value="DUF3694"/>
    <property type="match status" value="1"/>
</dbReference>
<keyword evidence="8 10" id="KW-0505">Motor protein</keyword>
<dbReference type="SUPFAM" id="SSF50729">
    <property type="entry name" value="PH domain-like"/>
    <property type="match status" value="1"/>
</dbReference>
<sequence>MSGGGGGGGGNIKVVVRCRPFNKREKDRNAKCLVSMKGGQTTLIPPPPEGKTKPLKAALEGTKTFAFDRSYWSFDRSDPHFADQDNLFQDLGKPLLDNAFKGYNNCIFAYGQTGSGKSYSMMGYGEEEGVIPKICRDMFDRIEDIADHDKNLSSSVEVSYIEIYNERVRDLLNPSSKGNLKVREHPATGPYVEDLAKLVVRNFNEIEHLMDEGNKARTVAATNMNETSSRSHAVFTLTLTQKRHDVETNMDSEKVAKISLVDLAGSERATSTGATGARLKEGAEINRSLSTLGRVIAALADMSSNKNKKNVQVPYRDSVLTWLLKDSLGGNSLTAMIAAISPADINYDETLSTLRYADSAKRIKNHAVVNEDPNARMIRELKEELAQLRSKLSGGSGGGAGGIVSQEQYPADTPLDKQFVSITNADGSMQKMSKADIAEQLSQSEKLYKDLNQTWEEKLTNTEKIHKEREAALEELGISIEKGFIGLSTPKKMPHLVNLSDDPLLAECLIYNLKPGTTTVGNVETNPLVGHDLEGIDVSTDGDDAHKSTVDIRLNGSKILHEHCTFENVDGVVTVIPREGAAVMVNGLKVEVPKQLHSGYRVILGDFHIFRFNHPQEARQERQAEVQGGSSLKHSITADQIDSPSPRPGHERMSSMISDWNGDVTGSPGMGSPRPIAWAGSGRDDDWAFARREAVSHILGSGQKINNLTDDELDVLFDDLQKVRAVRKTRPESRFFDSGSATPVPGFNGDEDSESVISSQAPALREKYLSNGSTLDNFSLDTALTIPSTPQQTDTPEQDERLKEIKEEMQRQLDEQKEEYQQRLHSAEEGSVEIEEMRVERVKMEASLQHIKEEMQKQLREQKAEFHKQLQEARMPRRMMKRADGSLQLSERDIWLARWVMDHWRAQRYVAMAASVLKHASLLKEAQVMSQTLERSVVFQFTTIDAGHVFGSSYDLALTGITADESDDPDLDATPKPCVAIRVIDFERSVIRLWSINKLQQRVKIMRQMQQYLDRPEYLQHFRVADPFEEPCMPEFTRIGDADIPLAAVFECRVQDFTLDVYSPYTCSVVGIVHLSLEPSSAEAPRETLKFNVVMHELMGFAEREGTNVHAQLFIPGVSDEGGVTTTSLVSDFGEGTVKFGSVHSMSLPLSAPREASLRVSVFARVASMHLDKLLSWDDMRDASATTVRSNGRLRGGKRTKSRIPESEYLTDERHDVFARVQILEISEDGSYQPVEVVQGSIVDSGAYQLHQGLQRKVMIDLTCSSGDQIPFEDVDGLAASSVHLLDASGKVSDSDGGQKDVPLSLASKSEITRSEDGTSRVRIVAWWDSSMHASLLLNRPTIEKHRIQVTIKWRISSPRTTAPMKFAFNVAVQMRPRTWFRQNSLLAQLWQQTRVVKTTTGNFGVILKPTQAKAVGELWRMDTTGEYISGEEMLSGWAPRSISLVRDFYHLSKRLRRIAEIEAARGVLGLDTLELPDFGYQQAKPESQSIGEPTGQQRALISKCLELWQNGPSASDIMLLRSSTDSPAQGAAFALNTASNDRPSRASALEPLPPPPPLAATVEFLPKNPSLLKAGWLLSPDTTGSRWIRRYVELRKPYLHLYSSDGDEINAVNLTNSRIDAEPQVGRLLQRENVRLEVWAIYAVNKAWLFACRNDRERGEWIWAVDRSYVVERSSGAAGGSSSDEDY</sequence>
<dbReference type="InterPro" id="IPR022164">
    <property type="entry name" value="Kinesin-like"/>
</dbReference>
<dbReference type="PROSITE" id="PS00411">
    <property type="entry name" value="KINESIN_MOTOR_1"/>
    <property type="match status" value="1"/>
</dbReference>
<feature type="domain" description="Kinesin motor" evidence="14">
    <location>
        <begin position="11"/>
        <end position="363"/>
    </location>
</feature>
<dbReference type="FunFam" id="3.40.850.10:FF:000047">
    <property type="entry name" value="Kinesin family protein"/>
    <property type="match status" value="1"/>
</dbReference>
<dbReference type="InterPro" id="IPR049780">
    <property type="entry name" value="PH_KIFIA_KIFIB"/>
</dbReference>
<dbReference type="Pfam" id="PF16183">
    <property type="entry name" value="Kinesin_assoc"/>
    <property type="match status" value="1"/>
</dbReference>
<dbReference type="InterPro" id="IPR011993">
    <property type="entry name" value="PH-like_dom_sf"/>
</dbReference>
<dbReference type="InterPro" id="IPR036961">
    <property type="entry name" value="Kinesin_motor_dom_sf"/>
</dbReference>
<keyword evidence="7 11" id="KW-0175">Coiled coil</keyword>
<evidence type="ECO:0000256" key="1">
    <source>
        <dbReference type="ARBA" id="ARBA00004245"/>
    </source>
</evidence>
<feature type="compositionally biased region" description="Polar residues" evidence="12">
    <location>
        <begin position="628"/>
        <end position="643"/>
    </location>
</feature>
<dbReference type="GO" id="GO:0047496">
    <property type="term" value="P:vesicle transport along microtubule"/>
    <property type="evidence" value="ECO:0007669"/>
    <property type="project" value="UniProtKB-ARBA"/>
</dbReference>
<dbReference type="SMART" id="SM00129">
    <property type="entry name" value="KISc"/>
    <property type="match status" value="1"/>
</dbReference>
<feature type="domain" description="PH" evidence="13">
    <location>
        <begin position="1571"/>
        <end position="1671"/>
    </location>
</feature>
<keyword evidence="6 10" id="KW-0067">ATP-binding</keyword>
<dbReference type="InterPro" id="IPR001752">
    <property type="entry name" value="Kinesin_motor_dom"/>
</dbReference>
<evidence type="ECO:0000256" key="11">
    <source>
        <dbReference type="SAM" id="Coils"/>
    </source>
</evidence>
<keyword evidence="3" id="KW-0963">Cytoplasm</keyword>
<evidence type="ECO:0000256" key="5">
    <source>
        <dbReference type="ARBA" id="ARBA00022741"/>
    </source>
</evidence>
<accession>A0A9P4QHG0</accession>
<protein>
    <submittedName>
        <fullName evidence="15">Kinesin-domain-containing protein</fullName>
    </submittedName>
</protein>
<feature type="region of interest" description="Disordered" evidence="12">
    <location>
        <begin position="734"/>
        <end position="754"/>
    </location>
</feature>
<comment type="subcellular location">
    <subcellularLocation>
        <location evidence="1">Cytoplasm</location>
        <location evidence="1">Cytoskeleton</location>
    </subcellularLocation>
</comment>
<dbReference type="InterPro" id="IPR022140">
    <property type="entry name" value="Kinesin-like_KIF1-typ"/>
</dbReference>
<dbReference type="InterPro" id="IPR008984">
    <property type="entry name" value="SMAD_FHA_dom_sf"/>
</dbReference>
<dbReference type="Pfam" id="PF12423">
    <property type="entry name" value="KIF1B"/>
    <property type="match status" value="1"/>
</dbReference>
<feature type="region of interest" description="Disordered" evidence="12">
    <location>
        <begin position="622"/>
        <end position="653"/>
    </location>
</feature>
<comment type="caution">
    <text evidence="15">The sequence shown here is derived from an EMBL/GenBank/DDBJ whole genome shotgun (WGS) entry which is preliminary data.</text>
</comment>
<evidence type="ECO:0000313" key="16">
    <source>
        <dbReference type="Proteomes" id="UP000799441"/>
    </source>
</evidence>
<name>A0A9P4QHG0_9PEZI</name>
<keyword evidence="5 10" id="KW-0547">Nucleotide-binding</keyword>
<comment type="similarity">
    <text evidence="10">Belongs to the TRAFAC class myosin-kinesin ATPase superfamily. Kinesin family.</text>
</comment>